<evidence type="ECO:0000313" key="11">
    <source>
        <dbReference type="Proteomes" id="UP000722791"/>
    </source>
</evidence>
<accession>A0A8J4LY50</accession>
<dbReference type="Proteomes" id="UP000722791">
    <property type="component" value="Unassembled WGS sequence"/>
</dbReference>
<dbReference type="EMBL" id="BNCQ01000066">
    <property type="protein sequence ID" value="GIM15614.1"/>
    <property type="molecule type" value="Genomic_DNA"/>
</dbReference>
<dbReference type="SMART" id="SM00044">
    <property type="entry name" value="CYCc"/>
    <property type="match status" value="1"/>
</dbReference>
<dbReference type="InterPro" id="IPR018297">
    <property type="entry name" value="A/G_cyclase_CS"/>
</dbReference>
<evidence type="ECO:0000256" key="5">
    <source>
        <dbReference type="ARBA" id="ARBA00023136"/>
    </source>
</evidence>
<keyword evidence="6 7" id="KW-0456">Lyase</keyword>
<sequence>MLQSRTHFIIITAVVRVPHSLNTGKSVLTAPAPLPLPSATASLAAEGTAELQLPAQTQMNSAIAVETRTAAFLRSGEAVPQLPARASWAAAATAPTCSSYSLAGIPTAAGVTMSIKYPQGAGRCLSQTNDRGIGCSCSGASRVKTEGGGVESRGGGGAGAAMDNDNDRVSHCANILRCLPQPCDSVSQMPAQHGQLLMKAIGGSSTAGTGPIVPRHMAAPLPHHRPSTPPQPQITHQHRMLAPTSSASIDAGLNSSGCLPVDPLATSTFSTLGAVPLVLTNPQRPSTSQRLLSSQLPSLSRTAPAQATSTVSPAAPSRISIDDPLCPINRAHGRRRALTAATSCVETSPIGIGSLWDLPRTTMSFRIRETLCTQLHKTSSGGRVRTDDAGDAWDVASGPQQQGRQLHSQPEQQRQQQQPQVQQPQQRQLRSIQASACTARAFAFALSLGTSPLGPHSASSIGGPFPHTSMPLILAQKKQEQEQERGEQQLAQQQDQNPITQQREKRQQQLGVWLVRHDTNTQQASSSLHSAAAGAASQTTAMASCDKPSPKMDFTGMHRTAARDSSEPVKQADVSMSATPAVLPAMISATRTTATTATLMTRDTIDGSHGTGVDGEFPEMYMFNSHQDHPLLFTAQEPDPAGSEAISHQQTWYRAPIVAERNVSSTRLQHLLDSEMRRPVVSSSTTTRKRFTNQQGEVPTTLLRLIADATISNVSAATAATVTTAHADADADDAKPFVMSLQQQGGVAAADDAAQRVPRRDSLHNSHLGPSPDFGTAGFRCNLLEPPREPKATADLQLPPHPEQPLGPAPGQRWEGECWHEVWMMPAKSPLTGEGIIIIKQIDVTAKVIAERHLALVMETEHRLVEQLFPRHILQYITEEWTAVAAAAKAAAEGQTPPPPTGDATAAMRRSHFGQHQHQPWGSDRWLPAIRNCTALATSHAEVTLLFADIKGFTPMCKEVEPCQTMTLLNELYSRYDALLDEYGVYKVETIGDCYFVAGGLMREDEDGMTAVCDRSSKEDPLHAERVLAFAKAMLVAARQVVMPTNGQPVEIRVGLHTGPVVSGVVGTRMPRFCLFGDTVNTASRMESTGVPGAIHASAATFRRLPRTEQAKWKPTGGIQVKGKGLMQTYLWMPSAAESN</sequence>
<reference evidence="10" key="1">
    <citation type="journal article" date="2021" name="Proc. Natl. Acad. Sci. U.S.A.">
        <title>Three genomes in the algal genus Volvox reveal the fate of a haploid sex-determining region after a transition to homothallism.</title>
        <authorList>
            <person name="Yamamoto K."/>
            <person name="Hamaji T."/>
            <person name="Kawai-Toyooka H."/>
            <person name="Matsuzaki R."/>
            <person name="Takahashi F."/>
            <person name="Nishimura Y."/>
            <person name="Kawachi M."/>
            <person name="Noguchi H."/>
            <person name="Minakuchi Y."/>
            <person name="Umen J.G."/>
            <person name="Toyoda A."/>
            <person name="Nozaki H."/>
        </authorList>
    </citation>
    <scope>NUCLEOTIDE SEQUENCE</scope>
    <source>
        <strain evidence="10">NIES-3785</strain>
    </source>
</reference>
<feature type="domain" description="Guanylate cyclase" evidence="9">
    <location>
        <begin position="944"/>
        <end position="1087"/>
    </location>
</feature>
<dbReference type="CDD" id="cd07302">
    <property type="entry name" value="CHD"/>
    <property type="match status" value="1"/>
</dbReference>
<dbReference type="GO" id="GO:0035556">
    <property type="term" value="P:intracellular signal transduction"/>
    <property type="evidence" value="ECO:0007669"/>
    <property type="project" value="InterPro"/>
</dbReference>
<proteinExistence type="inferred from homology"/>
<dbReference type="PANTHER" id="PTHR11920">
    <property type="entry name" value="GUANYLYL CYCLASE"/>
    <property type="match status" value="1"/>
</dbReference>
<keyword evidence="4" id="KW-1133">Transmembrane helix</keyword>
<organism evidence="10 11">
    <name type="scientific">Volvox reticuliferus</name>
    <dbReference type="NCBI Taxonomy" id="1737510"/>
    <lineage>
        <taxon>Eukaryota</taxon>
        <taxon>Viridiplantae</taxon>
        <taxon>Chlorophyta</taxon>
        <taxon>core chlorophytes</taxon>
        <taxon>Chlorophyceae</taxon>
        <taxon>CS clade</taxon>
        <taxon>Chlamydomonadales</taxon>
        <taxon>Volvocaceae</taxon>
        <taxon>Volvox</taxon>
    </lineage>
</organism>
<keyword evidence="5" id="KW-0472">Membrane</keyword>
<dbReference type="InterPro" id="IPR001054">
    <property type="entry name" value="A/G_cyclase"/>
</dbReference>
<dbReference type="PANTHER" id="PTHR11920:SF335">
    <property type="entry name" value="GUANYLATE CYCLASE"/>
    <property type="match status" value="1"/>
</dbReference>
<dbReference type="GO" id="GO:0004383">
    <property type="term" value="F:guanylate cyclase activity"/>
    <property type="evidence" value="ECO:0007669"/>
    <property type="project" value="TreeGrafter"/>
</dbReference>
<feature type="compositionally biased region" description="Basic and acidic residues" evidence="8">
    <location>
        <begin position="477"/>
        <end position="487"/>
    </location>
</feature>
<comment type="subcellular location">
    <subcellularLocation>
        <location evidence="1">Membrane</location>
    </subcellularLocation>
</comment>
<dbReference type="AlphaFoldDB" id="A0A8J4LY50"/>
<dbReference type="Gene3D" id="3.30.70.1230">
    <property type="entry name" value="Nucleotide cyclase"/>
    <property type="match status" value="1"/>
</dbReference>
<feature type="region of interest" description="Disordered" evidence="8">
    <location>
        <begin position="776"/>
        <end position="813"/>
    </location>
</feature>
<feature type="compositionally biased region" description="Polar residues" evidence="8">
    <location>
        <begin position="398"/>
        <end position="408"/>
    </location>
</feature>
<evidence type="ECO:0000256" key="6">
    <source>
        <dbReference type="ARBA" id="ARBA00023239"/>
    </source>
</evidence>
<feature type="compositionally biased region" description="Low complexity" evidence="8">
    <location>
        <begin position="409"/>
        <end position="429"/>
    </location>
</feature>
<feature type="compositionally biased region" description="Pro residues" evidence="8">
    <location>
        <begin position="799"/>
        <end position="808"/>
    </location>
</feature>
<feature type="region of interest" description="Disordered" evidence="8">
    <location>
        <begin position="377"/>
        <end position="429"/>
    </location>
</feature>
<evidence type="ECO:0000256" key="2">
    <source>
        <dbReference type="ARBA" id="ARBA00022692"/>
    </source>
</evidence>
<evidence type="ECO:0000256" key="8">
    <source>
        <dbReference type="SAM" id="MobiDB-lite"/>
    </source>
</evidence>
<dbReference type="GO" id="GO:0000166">
    <property type="term" value="F:nucleotide binding"/>
    <property type="evidence" value="ECO:0007669"/>
    <property type="project" value="UniProtKB-KW"/>
</dbReference>
<dbReference type="PROSITE" id="PS50125">
    <property type="entry name" value="GUANYLATE_CYCLASE_2"/>
    <property type="match status" value="1"/>
</dbReference>
<protein>
    <recommendedName>
        <fullName evidence="9">Guanylate cyclase domain-containing protein</fullName>
    </recommendedName>
</protein>
<comment type="caution">
    <text evidence="10">The sequence shown here is derived from an EMBL/GenBank/DDBJ whole genome shotgun (WGS) entry which is preliminary data.</text>
</comment>
<evidence type="ECO:0000256" key="4">
    <source>
        <dbReference type="ARBA" id="ARBA00022989"/>
    </source>
</evidence>
<comment type="similarity">
    <text evidence="7">Belongs to the adenylyl cyclase class-4/guanylyl cyclase family.</text>
</comment>
<feature type="region of interest" description="Disordered" evidence="8">
    <location>
        <begin position="476"/>
        <end position="505"/>
    </location>
</feature>
<evidence type="ECO:0000256" key="7">
    <source>
        <dbReference type="RuleBase" id="RU000405"/>
    </source>
</evidence>
<dbReference type="Pfam" id="PF00211">
    <property type="entry name" value="Guanylate_cyc"/>
    <property type="match status" value="1"/>
</dbReference>
<evidence type="ECO:0000256" key="1">
    <source>
        <dbReference type="ARBA" id="ARBA00004370"/>
    </source>
</evidence>
<dbReference type="GO" id="GO:0001653">
    <property type="term" value="F:peptide receptor activity"/>
    <property type="evidence" value="ECO:0007669"/>
    <property type="project" value="TreeGrafter"/>
</dbReference>
<name>A0A8J4LY50_9CHLO</name>
<feature type="region of interest" description="Disordered" evidence="8">
    <location>
        <begin position="891"/>
        <end position="921"/>
    </location>
</feature>
<dbReference type="PROSITE" id="PS00452">
    <property type="entry name" value="GUANYLATE_CYCLASE_1"/>
    <property type="match status" value="1"/>
</dbReference>
<dbReference type="InterPro" id="IPR029787">
    <property type="entry name" value="Nucleotide_cyclase"/>
</dbReference>
<feature type="compositionally biased region" description="Low complexity" evidence="8">
    <location>
        <begin position="283"/>
        <end position="302"/>
    </location>
</feature>
<keyword evidence="2" id="KW-0812">Transmembrane</keyword>
<dbReference type="InterPro" id="IPR050401">
    <property type="entry name" value="Cyclic_nucleotide_synthase"/>
</dbReference>
<gene>
    <name evidence="10" type="ORF">Vretimale_18378</name>
</gene>
<evidence type="ECO:0000259" key="9">
    <source>
        <dbReference type="PROSITE" id="PS50125"/>
    </source>
</evidence>
<evidence type="ECO:0000313" key="10">
    <source>
        <dbReference type="EMBL" id="GIM15614.1"/>
    </source>
</evidence>
<dbReference type="GO" id="GO:0005886">
    <property type="term" value="C:plasma membrane"/>
    <property type="evidence" value="ECO:0007669"/>
    <property type="project" value="TreeGrafter"/>
</dbReference>
<evidence type="ECO:0000256" key="3">
    <source>
        <dbReference type="ARBA" id="ARBA00022741"/>
    </source>
</evidence>
<feature type="region of interest" description="Disordered" evidence="8">
    <location>
        <begin position="281"/>
        <end position="323"/>
    </location>
</feature>
<keyword evidence="3" id="KW-0547">Nucleotide-binding</keyword>
<dbReference type="GO" id="GO:0004016">
    <property type="term" value="F:adenylate cyclase activity"/>
    <property type="evidence" value="ECO:0007669"/>
    <property type="project" value="TreeGrafter"/>
</dbReference>
<dbReference type="SUPFAM" id="SSF55073">
    <property type="entry name" value="Nucleotide cyclase"/>
    <property type="match status" value="1"/>
</dbReference>
<dbReference type="GO" id="GO:0007168">
    <property type="term" value="P:receptor guanylyl cyclase signaling pathway"/>
    <property type="evidence" value="ECO:0007669"/>
    <property type="project" value="TreeGrafter"/>
</dbReference>
<feature type="compositionally biased region" description="Polar residues" evidence="8">
    <location>
        <begin position="303"/>
        <end position="312"/>
    </location>
</feature>